<dbReference type="EMBL" id="CP012669">
    <property type="protein sequence ID" value="ALE17980.1"/>
    <property type="molecule type" value="Genomic_DNA"/>
</dbReference>
<dbReference type="Gene3D" id="3.40.630.30">
    <property type="match status" value="1"/>
</dbReference>
<protein>
    <submittedName>
        <fullName evidence="4">Acetyltransferase, GNAT family</fullName>
    </submittedName>
</protein>
<proteinExistence type="predicted"/>
<evidence type="ECO:0000256" key="1">
    <source>
        <dbReference type="ARBA" id="ARBA00022679"/>
    </source>
</evidence>
<dbReference type="RefSeq" id="WP_061927244.1">
    <property type="nucleotide sequence ID" value="NZ_CP012669.1"/>
</dbReference>
<sequence length="176" mass="19375">MTLTIRLATRDDADTIAALMDRAIAELQKGFLTPEQIEASRAGMGLDLQLIEDGTYFCVVEQGELVGCGGWSRRATLYGGNHSAGRDPRTLDPGTERARIRAMYTHPDHARKGIGRLILETAENAARNEGFAAIEMAATMSGRPLYRACGYEVESDWFDENGPVPVPLSTMWKRLD</sequence>
<dbReference type="PATRIC" id="fig|361183.4.peg.2662"/>
<keyword evidence="1 4" id="KW-0808">Transferase</keyword>
<dbReference type="InterPro" id="IPR050832">
    <property type="entry name" value="Bact_Acetyltransf"/>
</dbReference>
<evidence type="ECO:0000259" key="3">
    <source>
        <dbReference type="PROSITE" id="PS51186"/>
    </source>
</evidence>
<dbReference type="SUPFAM" id="SSF55729">
    <property type="entry name" value="Acyl-CoA N-acyltransferases (Nat)"/>
    <property type="match status" value="1"/>
</dbReference>
<dbReference type="CDD" id="cd04301">
    <property type="entry name" value="NAT_SF"/>
    <property type="match status" value="1"/>
</dbReference>
<evidence type="ECO:0000313" key="4">
    <source>
        <dbReference type="EMBL" id="ALE17980.1"/>
    </source>
</evidence>
<dbReference type="Pfam" id="PF00583">
    <property type="entry name" value="Acetyltransf_1"/>
    <property type="match status" value="1"/>
</dbReference>
<accession>A0A0M4MJE5</accession>
<dbReference type="KEGG" id="aep:AMC99_02709"/>
<keyword evidence="2" id="KW-0012">Acyltransferase</keyword>
<dbReference type="InterPro" id="IPR016181">
    <property type="entry name" value="Acyl_CoA_acyltransferase"/>
</dbReference>
<evidence type="ECO:0000313" key="5">
    <source>
        <dbReference type="Proteomes" id="UP000057938"/>
    </source>
</evidence>
<reference evidence="4 5" key="1">
    <citation type="submission" date="2015-09" db="EMBL/GenBank/DDBJ databases">
        <title>Complete genome sequence of a benzo[a]pyrene-degrading bacterium Altererythrobacter epoxidivorans CGMCC 1.7731T.</title>
        <authorList>
            <person name="Li Z."/>
            <person name="Cheng H."/>
            <person name="Huo Y."/>
            <person name="Xu X."/>
        </authorList>
    </citation>
    <scope>NUCLEOTIDE SEQUENCE [LARGE SCALE GENOMIC DNA]</scope>
    <source>
        <strain evidence="4 5">CGMCC 1.7731</strain>
    </source>
</reference>
<keyword evidence="5" id="KW-1185">Reference proteome</keyword>
<dbReference type="OrthoDB" id="118465at2"/>
<dbReference type="Proteomes" id="UP000057938">
    <property type="component" value="Chromosome"/>
</dbReference>
<organism evidence="4 5">
    <name type="scientific">Altererythrobacter epoxidivorans</name>
    <dbReference type="NCBI Taxonomy" id="361183"/>
    <lineage>
        <taxon>Bacteria</taxon>
        <taxon>Pseudomonadati</taxon>
        <taxon>Pseudomonadota</taxon>
        <taxon>Alphaproteobacteria</taxon>
        <taxon>Sphingomonadales</taxon>
        <taxon>Erythrobacteraceae</taxon>
        <taxon>Altererythrobacter</taxon>
    </lineage>
</organism>
<feature type="domain" description="N-acetyltransferase" evidence="3">
    <location>
        <begin position="3"/>
        <end position="173"/>
    </location>
</feature>
<dbReference type="AlphaFoldDB" id="A0A0M4MJE5"/>
<dbReference type="GO" id="GO:0016747">
    <property type="term" value="F:acyltransferase activity, transferring groups other than amino-acyl groups"/>
    <property type="evidence" value="ECO:0007669"/>
    <property type="project" value="InterPro"/>
</dbReference>
<dbReference type="PANTHER" id="PTHR43877">
    <property type="entry name" value="AMINOALKYLPHOSPHONATE N-ACETYLTRANSFERASE-RELATED-RELATED"/>
    <property type="match status" value="1"/>
</dbReference>
<gene>
    <name evidence="4" type="ORF">AMC99_02709</name>
</gene>
<dbReference type="PANTHER" id="PTHR43877:SF1">
    <property type="entry name" value="ACETYLTRANSFERASE"/>
    <property type="match status" value="1"/>
</dbReference>
<dbReference type="STRING" id="361183.AMC99_02709"/>
<dbReference type="PROSITE" id="PS51186">
    <property type="entry name" value="GNAT"/>
    <property type="match status" value="1"/>
</dbReference>
<evidence type="ECO:0000256" key="2">
    <source>
        <dbReference type="ARBA" id="ARBA00023315"/>
    </source>
</evidence>
<dbReference type="InterPro" id="IPR000182">
    <property type="entry name" value="GNAT_dom"/>
</dbReference>
<name>A0A0M4MJE5_9SPHN</name>